<dbReference type="KEGG" id="dpp:DICPUDRAFT_74205"/>
<proteinExistence type="predicted"/>
<dbReference type="VEuPathDB" id="AmoebaDB:DICPUDRAFT_74205"/>
<name>F0Z733_DICPU</name>
<dbReference type="Proteomes" id="UP000001064">
    <property type="component" value="Unassembled WGS sequence"/>
</dbReference>
<feature type="compositionally biased region" description="Low complexity" evidence="1">
    <location>
        <begin position="491"/>
        <end position="505"/>
    </location>
</feature>
<dbReference type="EMBL" id="GL870944">
    <property type="protein sequence ID" value="EGC40265.1"/>
    <property type="molecule type" value="Genomic_DNA"/>
</dbReference>
<dbReference type="PANTHER" id="PTHR31550">
    <property type="entry name" value="ANKYRIN REPEAT PROTEIN-RELATED-RELATED"/>
    <property type="match status" value="1"/>
</dbReference>
<sequence length="845" mass="101424">MYNDEIFFKVFRNIFLKTLIFSFLKRDRSGHSYNGTTNMLKMLKKNKIEMILDKIKSNHFIYFNYTVFSQIWDHDFEKLFVPFVNKYKNTIKNFTPLEKSITFKSLNHTKYFINMYCFNNNDNNNNNNNNDNNNNIHPSYKIFELFQKSLESGSIETSRYLLQLINENRANFDKDLGSFSSIIDNEGVLKVMNFNPCNFENYFYSLVENLTQEKYDFIKNELKVDLESLIVKNKHLAKVKVRSNGEEPFLINSEMKVPSIDLLLLSNGFNLRILHEVGICVDNIDHAKIYVLRASKKYSSHILPALIHLSNNRDIKKLSTFIQRIEEILNKKMDIIYLLGPFIIYYHLKKGNFQEIEDINTYGTDKNRDFVKKILRQFSVSKFSIAAYIFLKRIEADETFYMFEKESSFDIKINKKVMNHEIALDFFDYIYSKKDFEFITIFLESISQNYSIQFIKTLLDKNNNFKDLLQNSFLLKEQPFYVREKEDSSDLSDSNESNESSESSIDFSDESNIFKDDKVIYERIKRIKIDKLFQNRRYKQVLDLVKEGGRKLGVVPSISFYKLFDKAIPFEWFEKLFTPLIESFFFGNLHRVIEVCCERFDIFEFIWEHYFISIESKKKFIIILLSNSHNTHLFFLLEYIIKEKIDFITNYIYNENKNKNENEKENKEDEYYSQVDSEEEYDEEEEEDDGSYGLYDEEDDGSYLDEDYDEEEEFRYGFEEYQNRKEEYEEIEIPFKGYKIDALFKRTLFDGNIKLLKTLQSAFPSYRFKIDSKEFQQIMENVYIHHKCNVLEYLYENNYITNLVEIIKEINQFKKDENYYLKVNHYGYSASFLLLLQHIIKQQIK</sequence>
<dbReference type="RefSeq" id="XP_003283201.1">
    <property type="nucleotide sequence ID" value="XM_003283153.1"/>
</dbReference>
<feature type="region of interest" description="Disordered" evidence="1">
    <location>
        <begin position="662"/>
        <end position="702"/>
    </location>
</feature>
<dbReference type="PANTHER" id="PTHR31550:SF10">
    <property type="entry name" value="PROTEIN KINASE DOMAIN-CONTAINING PROTEIN"/>
    <property type="match status" value="1"/>
</dbReference>
<accession>F0Z733</accession>
<feature type="region of interest" description="Disordered" evidence="1">
    <location>
        <begin position="485"/>
        <end position="505"/>
    </location>
</feature>
<evidence type="ECO:0000313" key="2">
    <source>
        <dbReference type="EMBL" id="EGC40265.1"/>
    </source>
</evidence>
<evidence type="ECO:0000313" key="3">
    <source>
        <dbReference type="Proteomes" id="UP000001064"/>
    </source>
</evidence>
<dbReference type="InParanoid" id="F0Z733"/>
<keyword evidence="3" id="KW-1185">Reference proteome</keyword>
<feature type="compositionally biased region" description="Acidic residues" evidence="1">
    <location>
        <begin position="676"/>
        <end position="702"/>
    </location>
</feature>
<evidence type="ECO:0000256" key="1">
    <source>
        <dbReference type="SAM" id="MobiDB-lite"/>
    </source>
</evidence>
<dbReference type="GeneID" id="10509145"/>
<dbReference type="AlphaFoldDB" id="F0Z733"/>
<organism evidence="2 3">
    <name type="scientific">Dictyostelium purpureum</name>
    <name type="common">Slime mold</name>
    <dbReference type="NCBI Taxonomy" id="5786"/>
    <lineage>
        <taxon>Eukaryota</taxon>
        <taxon>Amoebozoa</taxon>
        <taxon>Evosea</taxon>
        <taxon>Eumycetozoa</taxon>
        <taxon>Dictyostelia</taxon>
        <taxon>Dictyosteliales</taxon>
        <taxon>Dictyosteliaceae</taxon>
        <taxon>Dictyostelium</taxon>
    </lineage>
</organism>
<reference evidence="3" key="1">
    <citation type="journal article" date="2011" name="Genome Biol.">
        <title>Comparative genomics of the social amoebae Dictyostelium discoideum and Dictyostelium purpureum.</title>
        <authorList>
            <consortium name="US DOE Joint Genome Institute (JGI-PGF)"/>
            <person name="Sucgang R."/>
            <person name="Kuo A."/>
            <person name="Tian X."/>
            <person name="Salerno W."/>
            <person name="Parikh A."/>
            <person name="Feasley C.L."/>
            <person name="Dalin E."/>
            <person name="Tu H."/>
            <person name="Huang E."/>
            <person name="Barry K."/>
            <person name="Lindquist E."/>
            <person name="Shapiro H."/>
            <person name="Bruce D."/>
            <person name="Schmutz J."/>
            <person name="Salamov A."/>
            <person name="Fey P."/>
            <person name="Gaudet P."/>
            <person name="Anjard C."/>
            <person name="Babu M.M."/>
            <person name="Basu S."/>
            <person name="Bushmanova Y."/>
            <person name="van der Wel H."/>
            <person name="Katoh-Kurasawa M."/>
            <person name="Dinh C."/>
            <person name="Coutinho P.M."/>
            <person name="Saito T."/>
            <person name="Elias M."/>
            <person name="Schaap P."/>
            <person name="Kay R.R."/>
            <person name="Henrissat B."/>
            <person name="Eichinger L."/>
            <person name="Rivero F."/>
            <person name="Putnam N.H."/>
            <person name="West C.M."/>
            <person name="Loomis W.F."/>
            <person name="Chisholm R.L."/>
            <person name="Shaulsky G."/>
            <person name="Strassmann J.E."/>
            <person name="Queller D.C."/>
            <person name="Kuspa A."/>
            <person name="Grigoriev I.V."/>
        </authorList>
    </citation>
    <scope>NUCLEOTIDE SEQUENCE [LARGE SCALE GENOMIC DNA]</scope>
    <source>
        <strain evidence="3">QSDP1</strain>
    </source>
</reference>
<gene>
    <name evidence="2" type="ORF">DICPUDRAFT_74205</name>
</gene>
<protein>
    <submittedName>
        <fullName evidence="2">Uncharacterized protein</fullName>
    </submittedName>
</protein>